<dbReference type="GO" id="GO:0046654">
    <property type="term" value="P:tetrahydrofolate biosynthetic process"/>
    <property type="evidence" value="ECO:0007669"/>
    <property type="project" value="UniProtKB-UniPathway"/>
</dbReference>
<accession>A0A1L3GJT9</accession>
<dbReference type="GO" id="GO:0016301">
    <property type="term" value="F:kinase activity"/>
    <property type="evidence" value="ECO:0007669"/>
    <property type="project" value="UniProtKB-KW"/>
</dbReference>
<evidence type="ECO:0000256" key="6">
    <source>
        <dbReference type="ARBA" id="ARBA00022741"/>
    </source>
</evidence>
<comment type="similarity">
    <text evidence="2">Belongs to the HPPK family.</text>
</comment>
<dbReference type="Proteomes" id="UP000182264">
    <property type="component" value="Chromosome"/>
</dbReference>
<keyword evidence="15" id="KW-1185">Reference proteome</keyword>
<evidence type="ECO:0000256" key="7">
    <source>
        <dbReference type="ARBA" id="ARBA00022777"/>
    </source>
</evidence>
<dbReference type="AlphaFoldDB" id="A0A1L3GJT9"/>
<keyword evidence="8" id="KW-0067">ATP-binding</keyword>
<dbReference type="SUPFAM" id="SSF55083">
    <property type="entry name" value="6-hydroxymethyl-7,8-dihydropterin pyrophosphokinase, HPPK"/>
    <property type="match status" value="1"/>
</dbReference>
<feature type="domain" description="7,8-dihydro-6-hydroxymethylpterin-pyrophosphokinase" evidence="13">
    <location>
        <begin position="4"/>
        <end position="133"/>
    </location>
</feature>
<evidence type="ECO:0000256" key="4">
    <source>
        <dbReference type="ARBA" id="ARBA00016218"/>
    </source>
</evidence>
<evidence type="ECO:0000256" key="8">
    <source>
        <dbReference type="ARBA" id="ARBA00022840"/>
    </source>
</evidence>
<dbReference type="EC" id="2.7.6.3" evidence="3"/>
<dbReference type="OrthoDB" id="9808041at2"/>
<dbReference type="Gene3D" id="3.30.70.560">
    <property type="entry name" value="7,8-Dihydro-6-hydroxymethylpterin-pyrophosphokinase HPPK"/>
    <property type="match status" value="1"/>
</dbReference>
<proteinExistence type="inferred from homology"/>
<name>A0A1L3GJT9_SYNAC</name>
<dbReference type="InterPro" id="IPR035907">
    <property type="entry name" value="Hppk_sf"/>
</dbReference>
<keyword evidence="9" id="KW-0289">Folate biosynthesis</keyword>
<evidence type="ECO:0000256" key="5">
    <source>
        <dbReference type="ARBA" id="ARBA00022679"/>
    </source>
</evidence>
<reference evidence="14 15" key="1">
    <citation type="journal article" date="2017" name="Genome Announc.">
        <title>Complete Genome Sequences of Two Acetylene-Fermenting Pelobacter acetylenicus Strains.</title>
        <authorList>
            <person name="Sutton J.M."/>
            <person name="Baesman S.M."/>
            <person name="Fierst J.L."/>
            <person name="Poret-Peterson A.T."/>
            <person name="Oremland R.S."/>
            <person name="Dunlap D.S."/>
            <person name="Akob D.M."/>
        </authorList>
    </citation>
    <scope>NUCLEOTIDE SEQUENCE [LARGE SCALE GENOMIC DNA]</scope>
    <source>
        <strain evidence="14 15">DSM 3247</strain>
    </source>
</reference>
<comment type="pathway">
    <text evidence="1">Cofactor biosynthesis; tetrahydrofolate biosynthesis; 2-amino-4-hydroxy-6-hydroxymethyl-7,8-dihydropteridine diphosphate from 7,8-dihydroneopterin triphosphate: step 4/4.</text>
</comment>
<evidence type="ECO:0000259" key="13">
    <source>
        <dbReference type="Pfam" id="PF01288"/>
    </source>
</evidence>
<sequence length="164" mass="18062">MTAYLALGSNLGNRLACLRGARRALHRPPLIRVVAASPIYETAPVGGPAGQSPYLNAVLRVETLLSAAELLAEALAVEKLFGRRRTELWGPRTLDVDLLLFGDEIHRQADLTIPHPRLHQRAFVLVPLRDLSPGLLHPLLGQTVEEMMARLSSPAGIRCLRDQW</sequence>
<evidence type="ECO:0000313" key="14">
    <source>
        <dbReference type="EMBL" id="APG26213.1"/>
    </source>
</evidence>
<protein>
    <recommendedName>
        <fullName evidence="4">2-amino-4-hydroxy-6-hydroxymethyldihydropteridine pyrophosphokinase</fullName>
        <ecNumber evidence="3">2.7.6.3</ecNumber>
    </recommendedName>
    <alternativeName>
        <fullName evidence="11">6-hydroxymethyl-7,8-dihydropterin pyrophosphokinase</fullName>
    </alternativeName>
    <alternativeName>
        <fullName evidence="12">7,8-dihydro-6-hydroxymethylpterin-pyrophosphokinase</fullName>
    </alternativeName>
</protein>
<dbReference type="NCBIfam" id="TIGR01498">
    <property type="entry name" value="folK"/>
    <property type="match status" value="1"/>
</dbReference>
<keyword evidence="6" id="KW-0547">Nucleotide-binding</keyword>
<evidence type="ECO:0000256" key="2">
    <source>
        <dbReference type="ARBA" id="ARBA00005810"/>
    </source>
</evidence>
<dbReference type="EMBL" id="CP015518">
    <property type="protein sequence ID" value="APG26213.1"/>
    <property type="molecule type" value="Genomic_DNA"/>
</dbReference>
<dbReference type="PANTHER" id="PTHR43071">
    <property type="entry name" value="2-AMINO-4-HYDROXY-6-HYDROXYMETHYLDIHYDROPTERIDINE PYROPHOSPHOKINASE"/>
    <property type="match status" value="1"/>
</dbReference>
<evidence type="ECO:0000256" key="10">
    <source>
        <dbReference type="ARBA" id="ARBA00029409"/>
    </source>
</evidence>
<evidence type="ECO:0000256" key="12">
    <source>
        <dbReference type="ARBA" id="ARBA00033413"/>
    </source>
</evidence>
<dbReference type="KEGG" id="pace:A6070_14580"/>
<dbReference type="InterPro" id="IPR000550">
    <property type="entry name" value="Hppk"/>
</dbReference>
<dbReference type="GO" id="GO:0003848">
    <property type="term" value="F:2-amino-4-hydroxy-6-hydroxymethyldihydropteridine diphosphokinase activity"/>
    <property type="evidence" value="ECO:0007669"/>
    <property type="project" value="UniProtKB-EC"/>
</dbReference>
<evidence type="ECO:0000256" key="9">
    <source>
        <dbReference type="ARBA" id="ARBA00022909"/>
    </source>
</evidence>
<dbReference type="UniPathway" id="UPA00077">
    <property type="reaction ID" value="UER00155"/>
</dbReference>
<dbReference type="GO" id="GO:0046656">
    <property type="term" value="P:folic acid biosynthetic process"/>
    <property type="evidence" value="ECO:0007669"/>
    <property type="project" value="UniProtKB-KW"/>
</dbReference>
<dbReference type="STRING" id="29542.A6070_14580"/>
<dbReference type="CDD" id="cd00483">
    <property type="entry name" value="HPPK"/>
    <property type="match status" value="1"/>
</dbReference>
<dbReference type="RefSeq" id="WP_072288044.1">
    <property type="nucleotide sequence ID" value="NZ_CP015455.1"/>
</dbReference>
<dbReference type="Pfam" id="PF01288">
    <property type="entry name" value="HPPK"/>
    <property type="match status" value="1"/>
</dbReference>
<gene>
    <name evidence="14" type="ORF">A7E75_05940</name>
</gene>
<dbReference type="GO" id="GO:0005524">
    <property type="term" value="F:ATP binding"/>
    <property type="evidence" value="ECO:0007669"/>
    <property type="project" value="UniProtKB-KW"/>
</dbReference>
<evidence type="ECO:0000256" key="3">
    <source>
        <dbReference type="ARBA" id="ARBA00013253"/>
    </source>
</evidence>
<organism evidence="14 15">
    <name type="scientific">Syntrophotalea acetylenica</name>
    <name type="common">Pelobacter acetylenicus</name>
    <dbReference type="NCBI Taxonomy" id="29542"/>
    <lineage>
        <taxon>Bacteria</taxon>
        <taxon>Pseudomonadati</taxon>
        <taxon>Thermodesulfobacteriota</taxon>
        <taxon>Desulfuromonadia</taxon>
        <taxon>Desulfuromonadales</taxon>
        <taxon>Syntrophotaleaceae</taxon>
        <taxon>Syntrophotalea</taxon>
    </lineage>
</organism>
<evidence type="ECO:0000256" key="1">
    <source>
        <dbReference type="ARBA" id="ARBA00005051"/>
    </source>
</evidence>
<evidence type="ECO:0000313" key="15">
    <source>
        <dbReference type="Proteomes" id="UP000182264"/>
    </source>
</evidence>
<dbReference type="PANTHER" id="PTHR43071:SF1">
    <property type="entry name" value="2-AMINO-4-HYDROXY-6-HYDROXYMETHYLDIHYDROPTERIDINE PYROPHOSPHOKINASE"/>
    <property type="match status" value="1"/>
</dbReference>
<comment type="function">
    <text evidence="10">Catalyzes the transfer of pyrophosphate from adenosine triphosphate (ATP) to 6-hydroxymethyl-7,8-dihydropterin, an enzymatic step in folate biosynthesis pathway.</text>
</comment>
<keyword evidence="5" id="KW-0808">Transferase</keyword>
<evidence type="ECO:0000256" key="11">
    <source>
        <dbReference type="ARBA" id="ARBA00029766"/>
    </source>
</evidence>
<keyword evidence="7 14" id="KW-0418">Kinase</keyword>